<gene>
    <name evidence="2" type="ORF">PXEA_LOCUS9736</name>
</gene>
<protein>
    <submittedName>
        <fullName evidence="2">Uncharacterized protein</fullName>
    </submittedName>
</protein>
<feature type="compositionally biased region" description="Polar residues" evidence="1">
    <location>
        <begin position="151"/>
        <end position="170"/>
    </location>
</feature>
<evidence type="ECO:0000313" key="2">
    <source>
        <dbReference type="EMBL" id="VEL16296.1"/>
    </source>
</evidence>
<organism evidence="2 3">
    <name type="scientific">Protopolystoma xenopodis</name>
    <dbReference type="NCBI Taxonomy" id="117903"/>
    <lineage>
        <taxon>Eukaryota</taxon>
        <taxon>Metazoa</taxon>
        <taxon>Spiralia</taxon>
        <taxon>Lophotrochozoa</taxon>
        <taxon>Platyhelminthes</taxon>
        <taxon>Monogenea</taxon>
        <taxon>Polyopisthocotylea</taxon>
        <taxon>Polystomatidea</taxon>
        <taxon>Polystomatidae</taxon>
        <taxon>Protopolystoma</taxon>
    </lineage>
</organism>
<sequence>MVRPWEGEAPEENTGPAGLAVGIAWRPATPLTPTLQIFVPLNPAFPNEATEAADLKPLSNVLTNLDSLEQLIPDWLNWDSISLFGLQACWSLRLEVAGSLLSKRPVTERAIALLLIFLPPVRAILAERVDGEVHSESSSATFRPFPPARSVSISRTDSSQPGLSRSKSVG</sequence>
<dbReference type="EMBL" id="CAAALY010027919">
    <property type="protein sequence ID" value="VEL16296.1"/>
    <property type="molecule type" value="Genomic_DNA"/>
</dbReference>
<name>A0A448WNN4_9PLAT</name>
<proteinExistence type="predicted"/>
<dbReference type="Proteomes" id="UP000784294">
    <property type="component" value="Unassembled WGS sequence"/>
</dbReference>
<reference evidence="2" key="1">
    <citation type="submission" date="2018-11" db="EMBL/GenBank/DDBJ databases">
        <authorList>
            <consortium name="Pathogen Informatics"/>
        </authorList>
    </citation>
    <scope>NUCLEOTIDE SEQUENCE</scope>
</reference>
<accession>A0A448WNN4</accession>
<feature type="region of interest" description="Disordered" evidence="1">
    <location>
        <begin position="136"/>
        <end position="170"/>
    </location>
</feature>
<comment type="caution">
    <text evidence="2">The sequence shown here is derived from an EMBL/GenBank/DDBJ whole genome shotgun (WGS) entry which is preliminary data.</text>
</comment>
<evidence type="ECO:0000256" key="1">
    <source>
        <dbReference type="SAM" id="MobiDB-lite"/>
    </source>
</evidence>
<keyword evidence="3" id="KW-1185">Reference proteome</keyword>
<dbReference type="AlphaFoldDB" id="A0A448WNN4"/>
<evidence type="ECO:0000313" key="3">
    <source>
        <dbReference type="Proteomes" id="UP000784294"/>
    </source>
</evidence>